<organism evidence="1 2">
    <name type="scientific">Candidatus Terrybacteria bacterium RIFCSPHIGHO2_01_FULL_48_17</name>
    <dbReference type="NCBI Taxonomy" id="1802362"/>
    <lineage>
        <taxon>Bacteria</taxon>
        <taxon>Candidatus Terryibacteriota</taxon>
    </lineage>
</organism>
<protein>
    <submittedName>
        <fullName evidence="1">Uncharacterized protein</fullName>
    </submittedName>
</protein>
<evidence type="ECO:0000313" key="1">
    <source>
        <dbReference type="EMBL" id="OHA49062.1"/>
    </source>
</evidence>
<accession>A0A1G2PN93</accession>
<reference evidence="1 2" key="1">
    <citation type="journal article" date="2016" name="Nat. Commun.">
        <title>Thousands of microbial genomes shed light on interconnected biogeochemical processes in an aquifer system.</title>
        <authorList>
            <person name="Anantharaman K."/>
            <person name="Brown C.T."/>
            <person name="Hug L.A."/>
            <person name="Sharon I."/>
            <person name="Castelle C.J."/>
            <person name="Probst A.J."/>
            <person name="Thomas B.C."/>
            <person name="Singh A."/>
            <person name="Wilkins M.J."/>
            <person name="Karaoz U."/>
            <person name="Brodie E.L."/>
            <person name="Williams K.H."/>
            <person name="Hubbard S.S."/>
            <person name="Banfield J.F."/>
        </authorList>
    </citation>
    <scope>NUCLEOTIDE SEQUENCE [LARGE SCALE GENOMIC DNA]</scope>
</reference>
<sequence length="108" mass="12643">MLHKMWGWFFCTSKDRFGRPTGRHIPDYRHAKRTGRTRPFAVPYQDGRGQEVFVGTSAISYDREGNRISPPTENELKFELVEYQAPCLQCGGAVRFWRHHLKSLRGEM</sequence>
<gene>
    <name evidence="1" type="ORF">A2806_01855</name>
</gene>
<evidence type="ECO:0000313" key="2">
    <source>
        <dbReference type="Proteomes" id="UP000177629"/>
    </source>
</evidence>
<dbReference type="AlphaFoldDB" id="A0A1G2PN93"/>
<proteinExistence type="predicted"/>
<comment type="caution">
    <text evidence="1">The sequence shown here is derived from an EMBL/GenBank/DDBJ whole genome shotgun (WGS) entry which is preliminary data.</text>
</comment>
<dbReference type="Proteomes" id="UP000177629">
    <property type="component" value="Unassembled WGS sequence"/>
</dbReference>
<dbReference type="EMBL" id="MHSS01000001">
    <property type="protein sequence ID" value="OHA49062.1"/>
    <property type="molecule type" value="Genomic_DNA"/>
</dbReference>
<dbReference type="STRING" id="1802362.A2806_01855"/>
<name>A0A1G2PN93_9BACT</name>